<organism evidence="11 12">
    <name type="scientific">Solanum commersonii</name>
    <name type="common">Commerson's wild potato</name>
    <name type="synonym">Commerson's nightshade</name>
    <dbReference type="NCBI Taxonomy" id="4109"/>
    <lineage>
        <taxon>Eukaryota</taxon>
        <taxon>Viridiplantae</taxon>
        <taxon>Streptophyta</taxon>
        <taxon>Embryophyta</taxon>
        <taxon>Tracheophyta</taxon>
        <taxon>Spermatophyta</taxon>
        <taxon>Magnoliopsida</taxon>
        <taxon>eudicotyledons</taxon>
        <taxon>Gunneridae</taxon>
        <taxon>Pentapetalae</taxon>
        <taxon>asterids</taxon>
        <taxon>lamiids</taxon>
        <taxon>Solanales</taxon>
        <taxon>Solanaceae</taxon>
        <taxon>Solanoideae</taxon>
        <taxon>Solaneae</taxon>
        <taxon>Solanum</taxon>
    </lineage>
</organism>
<evidence type="ECO:0000256" key="6">
    <source>
        <dbReference type="ARBA" id="ARBA00023136"/>
    </source>
</evidence>
<feature type="transmembrane region" description="Helical" evidence="8">
    <location>
        <begin position="213"/>
        <end position="235"/>
    </location>
</feature>
<keyword evidence="5 8" id="KW-1133">Transmembrane helix</keyword>
<evidence type="ECO:0000256" key="4">
    <source>
        <dbReference type="ARBA" id="ARBA00022692"/>
    </source>
</evidence>
<evidence type="ECO:0000256" key="2">
    <source>
        <dbReference type="ARBA" id="ARBA00010593"/>
    </source>
</evidence>
<feature type="domain" description="SLC12A transporter C-terminal" evidence="10">
    <location>
        <begin position="771"/>
        <end position="892"/>
    </location>
</feature>
<feature type="transmembrane region" description="Helical" evidence="8">
    <location>
        <begin position="687"/>
        <end position="711"/>
    </location>
</feature>
<dbReference type="FunFam" id="1.20.1740.10:FF:000013">
    <property type="entry name" value="Solute carrier family 12 member"/>
    <property type="match status" value="1"/>
</dbReference>
<dbReference type="PANTHER" id="PTHR11827:SF100">
    <property type="entry name" value="CATION-CHLORIDE COTRANSPORTER 1"/>
    <property type="match status" value="1"/>
</dbReference>
<keyword evidence="3" id="KW-0813">Transport</keyword>
<dbReference type="Pfam" id="PF00324">
    <property type="entry name" value="AA_permease"/>
    <property type="match status" value="1"/>
</dbReference>
<feature type="compositionally biased region" description="Acidic residues" evidence="7">
    <location>
        <begin position="11"/>
        <end position="24"/>
    </location>
</feature>
<dbReference type="InterPro" id="IPR004841">
    <property type="entry name" value="AA-permease/SLC12A_dom"/>
</dbReference>
<feature type="region of interest" description="Disordered" evidence="7">
    <location>
        <begin position="1"/>
        <end position="66"/>
    </location>
</feature>
<feature type="transmembrane region" description="Helical" evidence="8">
    <location>
        <begin position="147"/>
        <end position="168"/>
    </location>
</feature>
<feature type="transmembrane region" description="Helical" evidence="8">
    <location>
        <begin position="287"/>
        <end position="307"/>
    </location>
</feature>
<name>A0A9J6A733_SOLCO</name>
<comment type="similarity">
    <text evidence="2">Belongs to the SLC12A transporter family.</text>
</comment>
<feature type="transmembrane region" description="Helical" evidence="8">
    <location>
        <begin position="313"/>
        <end position="332"/>
    </location>
</feature>
<feature type="transmembrane region" description="Helical" evidence="8">
    <location>
        <begin position="437"/>
        <end position="459"/>
    </location>
</feature>
<dbReference type="Pfam" id="PF03522">
    <property type="entry name" value="SLC12"/>
    <property type="match status" value="2"/>
</dbReference>
<dbReference type="AlphaFoldDB" id="A0A9J6A733"/>
<accession>A0A9J6A733</accession>
<feature type="transmembrane region" description="Helical" evidence="8">
    <location>
        <begin position="180"/>
        <end position="201"/>
    </location>
</feature>
<dbReference type="Proteomes" id="UP000824120">
    <property type="component" value="Chromosome 2"/>
</dbReference>
<feature type="transmembrane region" description="Helical" evidence="8">
    <location>
        <begin position="535"/>
        <end position="556"/>
    </location>
</feature>
<evidence type="ECO:0000313" key="12">
    <source>
        <dbReference type="Proteomes" id="UP000824120"/>
    </source>
</evidence>
<dbReference type="PANTHER" id="PTHR11827">
    <property type="entry name" value="SOLUTE CARRIER FAMILY 12, CATION COTRANSPORTERS"/>
    <property type="match status" value="1"/>
</dbReference>
<feature type="transmembrane region" description="Helical" evidence="8">
    <location>
        <begin position="592"/>
        <end position="611"/>
    </location>
</feature>
<evidence type="ECO:0008006" key="13">
    <source>
        <dbReference type="Google" id="ProtNLM"/>
    </source>
</evidence>
<feature type="transmembrane region" description="Helical" evidence="8">
    <location>
        <begin position="562"/>
        <end position="580"/>
    </location>
</feature>
<gene>
    <name evidence="11" type="ORF">H5410_005372</name>
</gene>
<evidence type="ECO:0000256" key="5">
    <source>
        <dbReference type="ARBA" id="ARBA00022989"/>
    </source>
</evidence>
<feature type="compositionally biased region" description="Low complexity" evidence="7">
    <location>
        <begin position="50"/>
        <end position="62"/>
    </location>
</feature>
<feature type="domain" description="SLC12A transporter C-terminal" evidence="10">
    <location>
        <begin position="903"/>
        <end position="1098"/>
    </location>
</feature>
<dbReference type="InterPro" id="IPR018491">
    <property type="entry name" value="SLC12_C"/>
</dbReference>
<sequence>MHSNRDKEEMDSGGEIEGGGDENEFPSAVRGRKYSPVVAHDNDRAVLEMSSIDPRSSSSPYSKQDLKKVKVNMQSDVASEGSMPNHSVNGPQRESKLELFGFDSLVNILGLKSMTGDQIQAPPSPRDGGDVSIALERPRPTAVKSGTLMGVFVPCLQNIMGIIYYIRFSWIVGMAGIGESLLLVAFCGSCTFLTTISLSAIATNGAMKGGGPYYLIGRALGPEVGVSIGLCFFLGNAVAGAMYVLGAVETFLDAVPAAGILRETVTRVNGTDIAEPITRPSLHDLQIYGIVVTILLCFIVFGGVKIINRVAPAFLVPVVFSLVCIFSGILLARNDRPAGKKRQQLNPLLMPLLITDLASSLLSVAMHGTVGITGLSSESFKDNWGPAYQRTSNAGIPDPNGKIYWSFNALVGLFFPAVTGIMAGSNRSASLKDTQRSIPIGTLAATLTTSALYLVSVLFFGSVATRDKLLTDRLLTASIAWPFPAIVYVGIILSTLGAALQSLTGAPRLLAAIANDDILPVLNYFKVVDGGEPHVATFFTAFICIGCVVIGNLDLISPTITMFYLLCYAGVNLSCFLLDLLDAPSWRPRWKFHHWSLSLVGALLCIGPFRVSRAPIPVIFDHRNRPLALFLAILSFFSDMDDDVIYFTAALSQDNLIKRGFQLCSGCSFCEGTAAIADLLLGNVRRVIMFLISWTFTVVSLALASLIYYYVSIKGKAGDWGDGFKSAYFQLALRSLRSLGASQVHPKNWYPIPLIFCRPWGKLPENVPCHPKLADFANCMKKKGRGMSIFISIIDGDYHERVEDAKAACKQLSTYIDYKQCEGVAEIVVAPNMSEGFRGIVQTMGLGNLKPNIIVMRYPEIWRRENLIEIPATFVGIINDCIVANKAVVIVKGLDEWPNEYQRQYGTIDLYWIVRDGGLMLLLSQLLLTKDSFEGCKIQVFCIAEEDSDAEGLKADVKKFLYDLRMQAEVIVISMKSWEGQGEQQESIEAFSAAQGRIASYLGEMKERAERDKTPLMADGKPVVVNEQQVEKFLYTTLKLNSTILKYSRMAAVVFVSLPPPPANHPAFFYMEYMDLLVENVPRLLIVRGYRRDVVTLFT</sequence>
<dbReference type="InterPro" id="IPR004842">
    <property type="entry name" value="SLC12A_fam"/>
</dbReference>
<dbReference type="Gene3D" id="1.20.1740.10">
    <property type="entry name" value="Amino acid/polyamine transporter I"/>
    <property type="match status" value="1"/>
</dbReference>
<proteinExistence type="inferred from homology"/>
<evidence type="ECO:0000256" key="1">
    <source>
        <dbReference type="ARBA" id="ARBA00004141"/>
    </source>
</evidence>
<evidence type="ECO:0000256" key="3">
    <source>
        <dbReference type="ARBA" id="ARBA00022448"/>
    </source>
</evidence>
<keyword evidence="4 8" id="KW-0812">Transmembrane</keyword>
<comment type="subcellular location">
    <subcellularLocation>
        <location evidence="1">Membrane</location>
        <topology evidence="1">Multi-pass membrane protein</topology>
    </subcellularLocation>
</comment>
<feature type="domain" description="Amino acid permease/ SLC12A" evidence="9">
    <location>
        <begin position="150"/>
        <end position="609"/>
    </location>
</feature>
<dbReference type="GO" id="GO:0015377">
    <property type="term" value="F:chloride:monoatomic cation symporter activity"/>
    <property type="evidence" value="ECO:0007669"/>
    <property type="project" value="InterPro"/>
</dbReference>
<feature type="compositionally biased region" description="Basic and acidic residues" evidence="7">
    <location>
        <begin position="1"/>
        <end position="10"/>
    </location>
</feature>
<reference evidence="11 12" key="1">
    <citation type="submission" date="2020-09" db="EMBL/GenBank/DDBJ databases">
        <title>De no assembly of potato wild relative species, Solanum commersonii.</title>
        <authorList>
            <person name="Cho K."/>
        </authorList>
    </citation>
    <scope>NUCLEOTIDE SEQUENCE [LARGE SCALE GENOMIC DNA]</scope>
    <source>
        <strain evidence="11">LZ3.2</strain>
        <tissue evidence="11">Leaf</tissue>
    </source>
</reference>
<protein>
    <recommendedName>
        <fullName evidence="13">Cation-chloride cotransporter 1</fullName>
    </recommendedName>
</protein>
<dbReference type="GO" id="GO:0016020">
    <property type="term" value="C:membrane"/>
    <property type="evidence" value="ECO:0007669"/>
    <property type="project" value="UniProtKB-SubCell"/>
</dbReference>
<dbReference type="OrthoDB" id="2020542at2759"/>
<evidence type="ECO:0000313" key="11">
    <source>
        <dbReference type="EMBL" id="KAG5620154.1"/>
    </source>
</evidence>
<keyword evidence="6 8" id="KW-0472">Membrane</keyword>
<comment type="caution">
    <text evidence="11">The sequence shown here is derived from an EMBL/GenBank/DDBJ whole genome shotgun (WGS) entry which is preliminary data.</text>
</comment>
<evidence type="ECO:0000256" key="8">
    <source>
        <dbReference type="SAM" id="Phobius"/>
    </source>
</evidence>
<evidence type="ECO:0000259" key="9">
    <source>
        <dbReference type="Pfam" id="PF00324"/>
    </source>
</evidence>
<feature type="transmembrane region" description="Helical" evidence="8">
    <location>
        <begin position="353"/>
        <end position="375"/>
    </location>
</feature>
<feature type="transmembrane region" description="Helical" evidence="8">
    <location>
        <begin position="403"/>
        <end position="425"/>
    </location>
</feature>
<keyword evidence="12" id="KW-1185">Reference proteome</keyword>
<feature type="transmembrane region" description="Helical" evidence="8">
    <location>
        <begin position="479"/>
        <end position="500"/>
    </location>
</feature>
<dbReference type="EMBL" id="JACXVP010000002">
    <property type="protein sequence ID" value="KAG5620154.1"/>
    <property type="molecule type" value="Genomic_DNA"/>
</dbReference>
<evidence type="ECO:0000256" key="7">
    <source>
        <dbReference type="SAM" id="MobiDB-lite"/>
    </source>
</evidence>
<evidence type="ECO:0000259" key="10">
    <source>
        <dbReference type="Pfam" id="PF03522"/>
    </source>
</evidence>